<dbReference type="AlphaFoldDB" id="A0A8C0FDD1"/>
<name>A0A8C0FDD1_BUBBB</name>
<sequence>VWKARKGGNVPRTYAPQTLKHGSKSLVNSSNFTADLTICRFVCLLHVFLPDLYTTVFAGAHKVYTCVFSPPKTSKQISPPHITKQSHLFSRYSSG</sequence>
<proteinExistence type="predicted"/>
<dbReference type="Ensembl" id="ENSBOBT00000016200.1">
    <property type="protein sequence ID" value="ENSBOBP00000015850.1"/>
    <property type="gene ID" value="ENSBOBG00000009943.1"/>
</dbReference>
<evidence type="ECO:0000313" key="2">
    <source>
        <dbReference type="Ensembl" id="ENSBOBP00000015850.1"/>
    </source>
</evidence>
<protein>
    <submittedName>
        <fullName evidence="2">Uncharacterized protein</fullName>
    </submittedName>
</protein>
<accession>A0A8C0FDD1</accession>
<dbReference type="Proteomes" id="UP000694567">
    <property type="component" value="Unplaced"/>
</dbReference>
<reference evidence="2" key="2">
    <citation type="submission" date="2025-09" db="UniProtKB">
        <authorList>
            <consortium name="Ensembl"/>
        </authorList>
    </citation>
    <scope>IDENTIFICATION</scope>
</reference>
<organism evidence="2 3">
    <name type="scientific">Bubo bubo</name>
    <name type="common">Eurasian eagle-owl</name>
    <name type="synonym">Strix bubo</name>
    <dbReference type="NCBI Taxonomy" id="30461"/>
    <lineage>
        <taxon>Eukaryota</taxon>
        <taxon>Metazoa</taxon>
        <taxon>Chordata</taxon>
        <taxon>Craniata</taxon>
        <taxon>Vertebrata</taxon>
        <taxon>Euteleostomi</taxon>
        <taxon>Archelosauria</taxon>
        <taxon>Archosauria</taxon>
        <taxon>Dinosauria</taxon>
        <taxon>Saurischia</taxon>
        <taxon>Theropoda</taxon>
        <taxon>Coelurosauria</taxon>
        <taxon>Aves</taxon>
        <taxon>Neognathae</taxon>
        <taxon>Neoaves</taxon>
        <taxon>Telluraves</taxon>
        <taxon>Strigiformes</taxon>
        <taxon>Strigidae</taxon>
        <taxon>Bubo</taxon>
    </lineage>
</organism>
<reference evidence="2" key="1">
    <citation type="submission" date="2025-08" db="UniProtKB">
        <authorList>
            <consortium name="Ensembl"/>
        </authorList>
    </citation>
    <scope>IDENTIFICATION</scope>
</reference>
<evidence type="ECO:0000256" key="1">
    <source>
        <dbReference type="SAM" id="MobiDB-lite"/>
    </source>
</evidence>
<evidence type="ECO:0000313" key="3">
    <source>
        <dbReference type="Proteomes" id="UP000694567"/>
    </source>
</evidence>
<keyword evidence="3" id="KW-1185">Reference proteome</keyword>
<feature type="region of interest" description="Disordered" evidence="1">
    <location>
        <begin position="72"/>
        <end position="95"/>
    </location>
</feature>